<dbReference type="InterPro" id="IPR001753">
    <property type="entry name" value="Enoyl-CoA_hydra/iso"/>
</dbReference>
<sequence length="296" mass="31976">MNFETITTEQADGVLTITLNRPDRLNAFTRQMTEDLLAALDIADAEDAVRAVIVTGAGRGFCAGVDLDADDAFTEAKVDPASTDPQVWADPANRDWGGILALRLFRCLKPVIAAVNGPAVGIGATMQLPMDFRLASEAARFGFVFARRGIVPEAASSWFLPRLVGMSQALEWSYTGRVFGAEEALAGGLVRSVHAPDDLLPAARALAAEIAANTAPVSIALTRQMMWRMAGADHPMRAHQIDSRAIAARSASGDAREGVASFLEKRPPSFPDRVSQDMPGFFPWWHEPGWNEETNK</sequence>
<dbReference type="PANTHER" id="PTHR43684:SF4">
    <property type="entry name" value="ENOYL-COA HYDRATASE_ISOMERASE FAMILY PROTEIN (AFU_ORTHOLOGUE AFUA_1G01890)"/>
    <property type="match status" value="1"/>
</dbReference>
<dbReference type="InterPro" id="IPR014748">
    <property type="entry name" value="Enoyl-CoA_hydra_C"/>
</dbReference>
<dbReference type="AlphaFoldDB" id="A0A8J3H1V8"/>
<protein>
    <submittedName>
        <fullName evidence="2">Enoyl-CoA hydratase</fullName>
    </submittedName>
</protein>
<dbReference type="NCBIfam" id="NF006109">
    <property type="entry name" value="PRK08260.1"/>
    <property type="match status" value="1"/>
</dbReference>
<name>A0A8J3H1V8_9RHOB</name>
<dbReference type="InterPro" id="IPR051053">
    <property type="entry name" value="ECH/Chromodomain_protein"/>
</dbReference>
<gene>
    <name evidence="2" type="ORF">GCM10017056_40240</name>
</gene>
<dbReference type="GO" id="GO:0003824">
    <property type="term" value="F:catalytic activity"/>
    <property type="evidence" value="ECO:0007669"/>
    <property type="project" value="UniProtKB-ARBA"/>
</dbReference>
<evidence type="ECO:0000313" key="3">
    <source>
        <dbReference type="Proteomes" id="UP000626220"/>
    </source>
</evidence>
<dbReference type="RefSeq" id="WP_189681916.1">
    <property type="nucleotide sequence ID" value="NZ_BNCJ01000016.1"/>
</dbReference>
<reference evidence="2" key="2">
    <citation type="submission" date="2020-09" db="EMBL/GenBank/DDBJ databases">
        <authorList>
            <person name="Sun Q."/>
            <person name="Kim S."/>
        </authorList>
    </citation>
    <scope>NUCLEOTIDE SEQUENCE</scope>
    <source>
        <strain evidence="2">KCTC 42650</strain>
    </source>
</reference>
<dbReference type="Gene3D" id="3.90.226.10">
    <property type="entry name" value="2-enoyl-CoA Hydratase, Chain A, domain 1"/>
    <property type="match status" value="1"/>
</dbReference>
<organism evidence="2 3">
    <name type="scientific">Seohaeicola zhoushanensis</name>
    <dbReference type="NCBI Taxonomy" id="1569283"/>
    <lineage>
        <taxon>Bacteria</taxon>
        <taxon>Pseudomonadati</taxon>
        <taxon>Pseudomonadota</taxon>
        <taxon>Alphaproteobacteria</taxon>
        <taxon>Rhodobacterales</taxon>
        <taxon>Roseobacteraceae</taxon>
        <taxon>Seohaeicola</taxon>
    </lineage>
</organism>
<proteinExistence type="inferred from homology"/>
<dbReference type="Proteomes" id="UP000626220">
    <property type="component" value="Unassembled WGS sequence"/>
</dbReference>
<dbReference type="PANTHER" id="PTHR43684">
    <property type="match status" value="1"/>
</dbReference>
<dbReference type="InterPro" id="IPR029045">
    <property type="entry name" value="ClpP/crotonase-like_dom_sf"/>
</dbReference>
<dbReference type="EMBL" id="BNCJ01000016">
    <property type="protein sequence ID" value="GHF64976.1"/>
    <property type="molecule type" value="Genomic_DNA"/>
</dbReference>
<reference evidence="2" key="1">
    <citation type="journal article" date="2014" name="Int. J. Syst. Evol. Microbiol.">
        <title>Complete genome sequence of Corynebacterium casei LMG S-19264T (=DSM 44701T), isolated from a smear-ripened cheese.</title>
        <authorList>
            <consortium name="US DOE Joint Genome Institute (JGI-PGF)"/>
            <person name="Walter F."/>
            <person name="Albersmeier A."/>
            <person name="Kalinowski J."/>
            <person name="Ruckert C."/>
        </authorList>
    </citation>
    <scope>NUCLEOTIDE SEQUENCE</scope>
    <source>
        <strain evidence="2">KCTC 42650</strain>
    </source>
</reference>
<accession>A0A8J3H1V8</accession>
<comment type="caution">
    <text evidence="2">The sequence shown here is derived from an EMBL/GenBank/DDBJ whole genome shotgun (WGS) entry which is preliminary data.</text>
</comment>
<evidence type="ECO:0000256" key="1">
    <source>
        <dbReference type="ARBA" id="ARBA00005254"/>
    </source>
</evidence>
<comment type="similarity">
    <text evidence="1">Belongs to the enoyl-CoA hydratase/isomerase family.</text>
</comment>
<keyword evidence="3" id="KW-1185">Reference proteome</keyword>
<dbReference type="CDD" id="cd06558">
    <property type="entry name" value="crotonase-like"/>
    <property type="match status" value="1"/>
</dbReference>
<evidence type="ECO:0000313" key="2">
    <source>
        <dbReference type="EMBL" id="GHF64976.1"/>
    </source>
</evidence>
<dbReference type="SUPFAM" id="SSF52096">
    <property type="entry name" value="ClpP/crotonase"/>
    <property type="match status" value="1"/>
</dbReference>
<dbReference type="Pfam" id="PF00378">
    <property type="entry name" value="ECH_1"/>
    <property type="match status" value="1"/>
</dbReference>
<dbReference type="Gene3D" id="1.10.12.10">
    <property type="entry name" value="Lyase 2-enoyl-coa Hydratase, Chain A, domain 2"/>
    <property type="match status" value="1"/>
</dbReference>